<evidence type="ECO:0000313" key="2">
    <source>
        <dbReference type="EMBL" id="CQR56692.1"/>
    </source>
</evidence>
<dbReference type="STRING" id="483937.AMQ84_03135"/>
<evidence type="ECO:0008006" key="4">
    <source>
        <dbReference type="Google" id="ProtNLM"/>
    </source>
</evidence>
<protein>
    <recommendedName>
        <fullName evidence="4">Hemolysin XhlA</fullName>
    </recommendedName>
</protein>
<dbReference type="AlphaFoldDB" id="A0A0E4CXR9"/>
<keyword evidence="1" id="KW-0812">Transmembrane</keyword>
<dbReference type="PATRIC" id="fig|1073571.4.peg.4592"/>
<dbReference type="Proteomes" id="UP000033163">
    <property type="component" value="Chromosome I"/>
</dbReference>
<proteinExistence type="predicted"/>
<dbReference type="HOGENOM" id="CLU_187592_0_0_9"/>
<organism evidence="2 3">
    <name type="scientific">Paenibacillus riograndensis SBR5</name>
    <dbReference type="NCBI Taxonomy" id="1073571"/>
    <lineage>
        <taxon>Bacteria</taxon>
        <taxon>Bacillati</taxon>
        <taxon>Bacillota</taxon>
        <taxon>Bacilli</taxon>
        <taxon>Bacillales</taxon>
        <taxon>Paenibacillaceae</taxon>
        <taxon>Paenibacillus</taxon>
        <taxon>Paenibacillus sonchi group</taxon>
    </lineage>
</organism>
<dbReference type="KEGG" id="pri:PRIO_4290"/>
<gene>
    <name evidence="2" type="ORF">PRIO_4290</name>
</gene>
<accession>A0A0E4CXR9</accession>
<name>A0A0E4CXR9_9BACL</name>
<keyword evidence="1" id="KW-0472">Membrane</keyword>
<dbReference type="EMBL" id="LN831776">
    <property type="protein sequence ID" value="CQR56692.1"/>
    <property type="molecule type" value="Genomic_DNA"/>
</dbReference>
<reference evidence="3" key="1">
    <citation type="submission" date="2015-03" db="EMBL/GenBank/DDBJ databases">
        <authorList>
            <person name="Wibberg D."/>
        </authorList>
    </citation>
    <scope>NUCLEOTIDE SEQUENCE [LARGE SCALE GENOMIC DNA]</scope>
</reference>
<keyword evidence="1" id="KW-1133">Transmembrane helix</keyword>
<sequence>MPDDMNEILQRLTRVETKLDIMNSARDIALEAMQSSKSAHLRVDEMRDELARLKVRQGESQRWLVGTIISSAGLFIAAAGLLLKIIIG</sequence>
<evidence type="ECO:0000313" key="3">
    <source>
        <dbReference type="Proteomes" id="UP000033163"/>
    </source>
</evidence>
<dbReference type="RefSeq" id="WP_020429235.1">
    <property type="nucleotide sequence ID" value="NZ_AGBD01000803.1"/>
</dbReference>
<feature type="transmembrane region" description="Helical" evidence="1">
    <location>
        <begin position="63"/>
        <end position="87"/>
    </location>
</feature>
<evidence type="ECO:0000256" key="1">
    <source>
        <dbReference type="SAM" id="Phobius"/>
    </source>
</evidence>